<sequence length="81" mass="9142">MKIWTVIFAVNSLPVYQHAAMFAFFSRVQFLVGQHSKTRIHCFLLCSVQTASSTMYVISRKSGSTLYLSSPSFYLIAGGRR</sequence>
<evidence type="ECO:0000313" key="2">
    <source>
        <dbReference type="Proteomes" id="UP000006038"/>
    </source>
</evidence>
<reference evidence="1" key="1">
    <citation type="submission" date="2013-04" db="UniProtKB">
        <authorList>
            <consortium name="EnsemblPlants"/>
        </authorList>
    </citation>
    <scope>IDENTIFICATION</scope>
</reference>
<protein>
    <submittedName>
        <fullName evidence="1">Uncharacterized protein</fullName>
    </submittedName>
</protein>
<keyword evidence="2" id="KW-1185">Reference proteome</keyword>
<dbReference type="Gramene" id="OB02G28620.1">
    <property type="protein sequence ID" value="OB02G28620.1"/>
    <property type="gene ID" value="OB02G28620"/>
</dbReference>
<dbReference type="AlphaFoldDB" id="J3LDZ5"/>
<dbReference type="EnsemblPlants" id="OB02G28620.1">
    <property type="protein sequence ID" value="OB02G28620.1"/>
    <property type="gene ID" value="OB02G28620"/>
</dbReference>
<proteinExistence type="predicted"/>
<evidence type="ECO:0000313" key="1">
    <source>
        <dbReference type="EnsemblPlants" id="OB02G28620.1"/>
    </source>
</evidence>
<organism evidence="1">
    <name type="scientific">Oryza brachyantha</name>
    <name type="common">malo sina</name>
    <dbReference type="NCBI Taxonomy" id="4533"/>
    <lineage>
        <taxon>Eukaryota</taxon>
        <taxon>Viridiplantae</taxon>
        <taxon>Streptophyta</taxon>
        <taxon>Embryophyta</taxon>
        <taxon>Tracheophyta</taxon>
        <taxon>Spermatophyta</taxon>
        <taxon>Magnoliopsida</taxon>
        <taxon>Liliopsida</taxon>
        <taxon>Poales</taxon>
        <taxon>Poaceae</taxon>
        <taxon>BOP clade</taxon>
        <taxon>Oryzoideae</taxon>
        <taxon>Oryzeae</taxon>
        <taxon>Oryzinae</taxon>
        <taxon>Oryza</taxon>
    </lineage>
</organism>
<accession>J3LDZ5</accession>
<dbReference type="Proteomes" id="UP000006038">
    <property type="component" value="Unassembled WGS sequence"/>
</dbReference>
<dbReference type="HOGENOM" id="CLU_2577670_0_0_1"/>
<name>J3LDZ5_ORYBR</name>